<reference evidence="1 2" key="1">
    <citation type="journal article" date="2019" name="Sci. Rep.">
        <title>Orb-weaving spider Araneus ventricosus genome elucidates the spidroin gene catalogue.</title>
        <authorList>
            <person name="Kono N."/>
            <person name="Nakamura H."/>
            <person name="Ohtoshi R."/>
            <person name="Moran D.A.P."/>
            <person name="Shinohara A."/>
            <person name="Yoshida Y."/>
            <person name="Fujiwara M."/>
            <person name="Mori M."/>
            <person name="Tomita M."/>
            <person name="Arakawa K."/>
        </authorList>
    </citation>
    <scope>NUCLEOTIDE SEQUENCE [LARGE SCALE GENOMIC DNA]</scope>
</reference>
<dbReference type="Proteomes" id="UP000499080">
    <property type="component" value="Unassembled WGS sequence"/>
</dbReference>
<sequence>MCPWEHELEEDDYGFYHLNVLLTSIIQKLVHRCKRRSLVGCPSQRGPVLSESLQERNLFHLLVPLRQWHSPIRAAVPPELILKDSIFVLIIIGLHFYFENSVINENGKKVIKNVNGRQKINQELRERQTRAASSFTPSTDTILTQRATRSGRKATLSPLEIAFI</sequence>
<name>A0A4Y2IJR4_ARAVE</name>
<dbReference type="EMBL" id="BGPR01106956">
    <property type="protein sequence ID" value="GBM77968.1"/>
    <property type="molecule type" value="Genomic_DNA"/>
</dbReference>
<dbReference type="AlphaFoldDB" id="A0A4Y2IJR4"/>
<keyword evidence="2" id="KW-1185">Reference proteome</keyword>
<gene>
    <name evidence="1" type="ORF">AVEN_134409_1</name>
</gene>
<accession>A0A4Y2IJR4</accession>
<comment type="caution">
    <text evidence="1">The sequence shown here is derived from an EMBL/GenBank/DDBJ whole genome shotgun (WGS) entry which is preliminary data.</text>
</comment>
<organism evidence="1 2">
    <name type="scientific">Araneus ventricosus</name>
    <name type="common">Orbweaver spider</name>
    <name type="synonym">Epeira ventricosa</name>
    <dbReference type="NCBI Taxonomy" id="182803"/>
    <lineage>
        <taxon>Eukaryota</taxon>
        <taxon>Metazoa</taxon>
        <taxon>Ecdysozoa</taxon>
        <taxon>Arthropoda</taxon>
        <taxon>Chelicerata</taxon>
        <taxon>Arachnida</taxon>
        <taxon>Araneae</taxon>
        <taxon>Araneomorphae</taxon>
        <taxon>Entelegynae</taxon>
        <taxon>Araneoidea</taxon>
        <taxon>Araneidae</taxon>
        <taxon>Araneus</taxon>
    </lineage>
</organism>
<evidence type="ECO:0000313" key="2">
    <source>
        <dbReference type="Proteomes" id="UP000499080"/>
    </source>
</evidence>
<protein>
    <submittedName>
        <fullName evidence="1">Uncharacterized protein</fullName>
    </submittedName>
</protein>
<proteinExistence type="predicted"/>
<evidence type="ECO:0000313" key="1">
    <source>
        <dbReference type="EMBL" id="GBM77968.1"/>
    </source>
</evidence>